<organism evidence="2 3">
    <name type="scientific">Platanthera guangdongensis</name>
    <dbReference type="NCBI Taxonomy" id="2320717"/>
    <lineage>
        <taxon>Eukaryota</taxon>
        <taxon>Viridiplantae</taxon>
        <taxon>Streptophyta</taxon>
        <taxon>Embryophyta</taxon>
        <taxon>Tracheophyta</taxon>
        <taxon>Spermatophyta</taxon>
        <taxon>Magnoliopsida</taxon>
        <taxon>Liliopsida</taxon>
        <taxon>Asparagales</taxon>
        <taxon>Orchidaceae</taxon>
        <taxon>Orchidoideae</taxon>
        <taxon>Orchideae</taxon>
        <taxon>Orchidinae</taxon>
        <taxon>Platanthera</taxon>
    </lineage>
</organism>
<proteinExistence type="predicted"/>
<evidence type="ECO:0000313" key="2">
    <source>
        <dbReference type="EMBL" id="KAK8965259.1"/>
    </source>
</evidence>
<gene>
    <name evidence="2" type="ORF">KSP40_PGU019771</name>
</gene>
<sequence>MSRTPNDPFIYRGSYHTSSSVCLALSHIEPGYLSAAARRESAVLKNRIFRCHCGKPRSSLGDGGSSSENTVLRIAWYGSELLGITASIFRPAPPQIEIAEIAEDGLDLPDRAQIVEAIKDDFRRSYFVTGQERRSSGADENLKKLQCLEHASLVNTRREEEFFGHATGKRSGNRHLPGVYGNEKSKRRSVGSTSQNPPPEEKISFSSKDMPNYEDPFYNALVIQTAIENFTVSLILVDNGSFVNVIFKKAFDTMKVKTSGWVIVRIFEREEVEGGVELHITLRGGEGFRNYRFVIINAPSSYNATLSAASHHHSISASSSTVREFKFGSEGILRWRRNAM</sequence>
<dbReference type="EMBL" id="JBBWWR010000006">
    <property type="protein sequence ID" value="KAK8965259.1"/>
    <property type="molecule type" value="Genomic_DNA"/>
</dbReference>
<keyword evidence="3" id="KW-1185">Reference proteome</keyword>
<comment type="caution">
    <text evidence="2">The sequence shown here is derived from an EMBL/GenBank/DDBJ whole genome shotgun (WGS) entry which is preliminary data.</text>
</comment>
<evidence type="ECO:0000256" key="1">
    <source>
        <dbReference type="SAM" id="MobiDB-lite"/>
    </source>
</evidence>
<evidence type="ECO:0000313" key="3">
    <source>
        <dbReference type="Proteomes" id="UP001412067"/>
    </source>
</evidence>
<protein>
    <submittedName>
        <fullName evidence="2">Uncharacterized protein</fullName>
    </submittedName>
</protein>
<dbReference type="Proteomes" id="UP001412067">
    <property type="component" value="Unassembled WGS sequence"/>
</dbReference>
<name>A0ABR2MNH8_9ASPA</name>
<reference evidence="2 3" key="1">
    <citation type="journal article" date="2022" name="Nat. Plants">
        <title>Genomes of leafy and leafless Platanthera orchids illuminate the evolution of mycoheterotrophy.</title>
        <authorList>
            <person name="Li M.H."/>
            <person name="Liu K.W."/>
            <person name="Li Z."/>
            <person name="Lu H.C."/>
            <person name="Ye Q.L."/>
            <person name="Zhang D."/>
            <person name="Wang J.Y."/>
            <person name="Li Y.F."/>
            <person name="Zhong Z.M."/>
            <person name="Liu X."/>
            <person name="Yu X."/>
            <person name="Liu D.K."/>
            <person name="Tu X.D."/>
            <person name="Liu B."/>
            <person name="Hao Y."/>
            <person name="Liao X.Y."/>
            <person name="Jiang Y.T."/>
            <person name="Sun W.H."/>
            <person name="Chen J."/>
            <person name="Chen Y.Q."/>
            <person name="Ai Y."/>
            <person name="Zhai J.W."/>
            <person name="Wu S.S."/>
            <person name="Zhou Z."/>
            <person name="Hsiao Y.Y."/>
            <person name="Wu W.L."/>
            <person name="Chen Y.Y."/>
            <person name="Lin Y.F."/>
            <person name="Hsu J.L."/>
            <person name="Li C.Y."/>
            <person name="Wang Z.W."/>
            <person name="Zhao X."/>
            <person name="Zhong W.Y."/>
            <person name="Ma X.K."/>
            <person name="Ma L."/>
            <person name="Huang J."/>
            <person name="Chen G.Z."/>
            <person name="Huang M.Z."/>
            <person name="Huang L."/>
            <person name="Peng D.H."/>
            <person name="Luo Y.B."/>
            <person name="Zou S.Q."/>
            <person name="Chen S.P."/>
            <person name="Lan S."/>
            <person name="Tsai W.C."/>
            <person name="Van de Peer Y."/>
            <person name="Liu Z.J."/>
        </authorList>
    </citation>
    <scope>NUCLEOTIDE SEQUENCE [LARGE SCALE GENOMIC DNA]</scope>
    <source>
        <strain evidence="2">Lor288</strain>
    </source>
</reference>
<accession>A0ABR2MNH8</accession>
<dbReference type="PANTHER" id="PTHR33240">
    <property type="entry name" value="OS08G0508500 PROTEIN"/>
    <property type="match status" value="1"/>
</dbReference>
<dbReference type="PANTHER" id="PTHR33240:SF15">
    <property type="entry name" value="GAG-PRO-LIKE PROTEIN"/>
    <property type="match status" value="1"/>
</dbReference>
<feature type="region of interest" description="Disordered" evidence="1">
    <location>
        <begin position="163"/>
        <end position="208"/>
    </location>
</feature>